<accession>A0ABU5E9R5</accession>
<organism evidence="1 2">
    <name type="scientific">Dongia soli</name>
    <dbReference type="NCBI Taxonomy" id="600628"/>
    <lineage>
        <taxon>Bacteria</taxon>
        <taxon>Pseudomonadati</taxon>
        <taxon>Pseudomonadota</taxon>
        <taxon>Alphaproteobacteria</taxon>
        <taxon>Rhodospirillales</taxon>
        <taxon>Dongiaceae</taxon>
        <taxon>Dongia</taxon>
    </lineage>
</organism>
<evidence type="ECO:0000313" key="1">
    <source>
        <dbReference type="EMBL" id="MDY0882288.1"/>
    </source>
</evidence>
<reference evidence="1 2" key="1">
    <citation type="journal article" date="2016" name="Antonie Van Leeuwenhoek">
        <title>Dongia soli sp. nov., isolated from soil from Dokdo, Korea.</title>
        <authorList>
            <person name="Kim D.U."/>
            <person name="Lee H."/>
            <person name="Kim H."/>
            <person name="Kim S.G."/>
            <person name="Ka J.O."/>
        </authorList>
    </citation>
    <scope>NUCLEOTIDE SEQUENCE [LARGE SCALE GENOMIC DNA]</scope>
    <source>
        <strain evidence="1 2">D78</strain>
    </source>
</reference>
<gene>
    <name evidence="1" type="ORF">SMD27_05510</name>
</gene>
<name>A0ABU5E9R5_9PROT</name>
<proteinExistence type="predicted"/>
<protein>
    <submittedName>
        <fullName evidence="1">Uncharacterized protein</fullName>
    </submittedName>
</protein>
<comment type="caution">
    <text evidence="1">The sequence shown here is derived from an EMBL/GenBank/DDBJ whole genome shotgun (WGS) entry which is preliminary data.</text>
</comment>
<dbReference type="Proteomes" id="UP001279642">
    <property type="component" value="Unassembled WGS sequence"/>
</dbReference>
<dbReference type="EMBL" id="JAXCLW010000001">
    <property type="protein sequence ID" value="MDY0882288.1"/>
    <property type="molecule type" value="Genomic_DNA"/>
</dbReference>
<dbReference type="RefSeq" id="WP_320507313.1">
    <property type="nucleotide sequence ID" value="NZ_JAXCLW010000001.1"/>
</dbReference>
<keyword evidence="2" id="KW-1185">Reference proteome</keyword>
<evidence type="ECO:0000313" key="2">
    <source>
        <dbReference type="Proteomes" id="UP001279642"/>
    </source>
</evidence>
<sequence length="119" mass="12697">MICRTAINQAGVARLSTPEPRGIFVLHETGGQPISLVGWHAGKRRSRVITDERALGLMRQLAMSALSGEAFRIWADEDGEQELGVVLPIHGLNLIVDLANAVRANHAALLRAAKLAGAA</sequence>